<keyword evidence="6" id="KW-1185">Reference proteome</keyword>
<evidence type="ECO:0000256" key="3">
    <source>
        <dbReference type="SAM" id="MobiDB-lite"/>
    </source>
</evidence>
<dbReference type="GO" id="GO:0000812">
    <property type="term" value="C:Swr1 complex"/>
    <property type="evidence" value="ECO:0007669"/>
    <property type="project" value="TreeGrafter"/>
</dbReference>
<dbReference type="PANTHER" id="PTHR48407">
    <property type="entry name" value="CRANIOFACIAL DEVELOPMENT PROTEIN 1"/>
    <property type="match status" value="1"/>
</dbReference>
<name>A0A427Y0L5_9TREE</name>
<dbReference type="Proteomes" id="UP000279236">
    <property type="component" value="Unassembled WGS sequence"/>
</dbReference>
<organism evidence="5 6">
    <name type="scientific">Apiotrichum porosum</name>
    <dbReference type="NCBI Taxonomy" id="105984"/>
    <lineage>
        <taxon>Eukaryota</taxon>
        <taxon>Fungi</taxon>
        <taxon>Dikarya</taxon>
        <taxon>Basidiomycota</taxon>
        <taxon>Agaricomycotina</taxon>
        <taxon>Tremellomycetes</taxon>
        <taxon>Trichosporonales</taxon>
        <taxon>Trichosporonaceae</taxon>
        <taxon>Apiotrichum</taxon>
    </lineage>
</organism>
<comment type="similarity">
    <text evidence="1">Belongs to the SWC5 family.</text>
</comment>
<feature type="compositionally biased region" description="Low complexity" evidence="3">
    <location>
        <begin position="40"/>
        <end position="50"/>
    </location>
</feature>
<dbReference type="STRING" id="105984.A0A427Y0L5"/>
<dbReference type="PANTHER" id="PTHR48407:SF1">
    <property type="entry name" value="CRANIOFACIAL DEVELOPMENT PROTEIN 1"/>
    <property type="match status" value="1"/>
</dbReference>
<dbReference type="AlphaFoldDB" id="A0A427Y0L5"/>
<dbReference type="PROSITE" id="PS51279">
    <property type="entry name" value="BCNT_C"/>
    <property type="match status" value="1"/>
</dbReference>
<sequence length="287" mass="30652">MSTLATADLGPSDDEADDDFVPSGPKPKRPKGKGSKRPRSGSQSSSGSGSSDDDGDDDDVNDEVKRLRAEREEALAAERKQRAADAFRAMQEEARTPAPKVDSPAANKDEVEMVEVKRPRRFAGETIYETVRLPKGDPEAIKYLAQQAAEAKPQETAPTPQAAETSAAAPEPTATTISSADASIAPSTAIAAPIAAPPRRGPPMRKRPRQSLEAMAAAIDKGKKMTTLEKSQMDWNSHMATETKLADEVAQHRRGGGYLEKQAFLERVGERRSMGPGGGSTSTSRRG</sequence>
<evidence type="ECO:0000256" key="1">
    <source>
        <dbReference type="ARBA" id="ARBA00010465"/>
    </source>
</evidence>
<feature type="region of interest" description="Disordered" evidence="3">
    <location>
        <begin position="146"/>
        <end position="226"/>
    </location>
</feature>
<gene>
    <name evidence="5" type="ORF">EHS24_006126</name>
</gene>
<evidence type="ECO:0000259" key="4">
    <source>
        <dbReference type="PROSITE" id="PS51279"/>
    </source>
</evidence>
<feature type="compositionally biased region" description="Acidic residues" evidence="3">
    <location>
        <begin position="51"/>
        <end position="61"/>
    </location>
</feature>
<reference evidence="5 6" key="1">
    <citation type="submission" date="2018-11" db="EMBL/GenBank/DDBJ databases">
        <title>Genome sequence of Apiotrichum porosum DSM 27194.</title>
        <authorList>
            <person name="Aliyu H."/>
            <person name="Gorte O."/>
            <person name="Ochsenreither K."/>
        </authorList>
    </citation>
    <scope>NUCLEOTIDE SEQUENCE [LARGE SCALE GENOMIC DNA]</scope>
    <source>
        <strain evidence="5 6">DSM 27194</strain>
    </source>
</reference>
<dbReference type="EMBL" id="RSCE01000003">
    <property type="protein sequence ID" value="RSH84602.1"/>
    <property type="molecule type" value="Genomic_DNA"/>
</dbReference>
<dbReference type="OrthoDB" id="445677at2759"/>
<feature type="region of interest" description="Disordered" evidence="3">
    <location>
        <begin position="1"/>
        <end position="112"/>
    </location>
</feature>
<evidence type="ECO:0000256" key="2">
    <source>
        <dbReference type="ARBA" id="ARBA00019138"/>
    </source>
</evidence>
<dbReference type="InterPro" id="IPR027124">
    <property type="entry name" value="Swc5/CFDP1/2"/>
</dbReference>
<feature type="region of interest" description="Disordered" evidence="3">
    <location>
        <begin position="258"/>
        <end position="287"/>
    </location>
</feature>
<dbReference type="InterPro" id="IPR011421">
    <property type="entry name" value="BCNT-C"/>
</dbReference>
<dbReference type="RefSeq" id="XP_028478050.1">
    <property type="nucleotide sequence ID" value="XM_028621598.1"/>
</dbReference>
<feature type="compositionally biased region" description="Basic residues" evidence="3">
    <location>
        <begin position="26"/>
        <end position="39"/>
    </location>
</feature>
<evidence type="ECO:0000313" key="5">
    <source>
        <dbReference type="EMBL" id="RSH84602.1"/>
    </source>
</evidence>
<comment type="caution">
    <text evidence="5">The sequence shown here is derived from an EMBL/GenBank/DDBJ whole genome shotgun (WGS) entry which is preliminary data.</text>
</comment>
<accession>A0A427Y0L5</accession>
<dbReference type="GeneID" id="39590669"/>
<feature type="compositionally biased region" description="Acidic residues" evidence="3">
    <location>
        <begin position="11"/>
        <end position="20"/>
    </location>
</feature>
<feature type="compositionally biased region" description="Basic and acidic residues" evidence="3">
    <location>
        <begin position="263"/>
        <end position="273"/>
    </location>
</feature>
<protein>
    <recommendedName>
        <fullName evidence="2">SWR1-complex protein 5</fullName>
    </recommendedName>
</protein>
<dbReference type="Pfam" id="PF07572">
    <property type="entry name" value="BCNT"/>
    <property type="match status" value="1"/>
</dbReference>
<feature type="domain" description="BCNT-C" evidence="4">
    <location>
        <begin position="205"/>
        <end position="286"/>
    </location>
</feature>
<proteinExistence type="inferred from homology"/>
<feature type="compositionally biased region" description="Low complexity" evidence="3">
    <location>
        <begin position="154"/>
        <end position="194"/>
    </location>
</feature>
<feature type="compositionally biased region" description="Basic and acidic residues" evidence="3">
    <location>
        <begin position="62"/>
        <end position="95"/>
    </location>
</feature>
<evidence type="ECO:0000313" key="6">
    <source>
        <dbReference type="Proteomes" id="UP000279236"/>
    </source>
</evidence>